<keyword evidence="1" id="KW-0812">Transmembrane</keyword>
<keyword evidence="2" id="KW-1185">Reference proteome</keyword>
<keyword evidence="1" id="KW-0472">Membrane</keyword>
<organism evidence="1 2">
    <name type="scientific">Asbolus verrucosus</name>
    <name type="common">Desert ironclad beetle</name>
    <dbReference type="NCBI Taxonomy" id="1661398"/>
    <lineage>
        <taxon>Eukaryota</taxon>
        <taxon>Metazoa</taxon>
        <taxon>Ecdysozoa</taxon>
        <taxon>Arthropoda</taxon>
        <taxon>Hexapoda</taxon>
        <taxon>Insecta</taxon>
        <taxon>Pterygota</taxon>
        <taxon>Neoptera</taxon>
        <taxon>Endopterygota</taxon>
        <taxon>Coleoptera</taxon>
        <taxon>Polyphaga</taxon>
        <taxon>Cucujiformia</taxon>
        <taxon>Tenebrionidae</taxon>
        <taxon>Pimeliinae</taxon>
        <taxon>Asbolus</taxon>
    </lineage>
</organism>
<comment type="caution">
    <text evidence="1">The sequence shown here is derived from an EMBL/GenBank/DDBJ whole genome shotgun (WGS) entry which is preliminary data.</text>
</comment>
<dbReference type="InterPro" id="IPR029058">
    <property type="entry name" value="AB_hydrolase_fold"/>
</dbReference>
<evidence type="ECO:0000313" key="2">
    <source>
        <dbReference type="Proteomes" id="UP000292052"/>
    </source>
</evidence>
<dbReference type="PANTHER" id="PTHR20908">
    <property type="entry name" value="LD15586P"/>
    <property type="match status" value="1"/>
</dbReference>
<name>A0A482VRI8_ASBVE</name>
<sequence>VIAADIVKFLDRNSSYQPLVIHGFSVGGYLWSEALVQIATEQRKYSHILDRITGQIWDSLADITEIPVGFPMAVFPRNKVLQSALRQYIIYHMKTFDKVATCHYIRASQMFHTNVVRAPALFFISKSDPIGAEKSNLRARENWENMGIQTYWKCWDKSPHVGHFRCHPEEYKAELAKFIENIGFLSRDEDQLSKIKAKL</sequence>
<proteinExistence type="predicted"/>
<dbReference type="InterPro" id="IPR008547">
    <property type="entry name" value="DUF829_TMEM53"/>
</dbReference>
<dbReference type="AlphaFoldDB" id="A0A482VRI8"/>
<dbReference type="PANTHER" id="PTHR20908:SF1">
    <property type="entry name" value="LD15586P"/>
    <property type="match status" value="1"/>
</dbReference>
<protein>
    <submittedName>
        <fullName evidence="1">Transmembrane protein 53</fullName>
    </submittedName>
</protein>
<accession>A0A482VRI8</accession>
<dbReference type="GO" id="GO:0017171">
    <property type="term" value="F:serine hydrolase activity"/>
    <property type="evidence" value="ECO:0007669"/>
    <property type="project" value="TreeGrafter"/>
</dbReference>
<dbReference type="Pfam" id="PF05705">
    <property type="entry name" value="DUF829"/>
    <property type="match status" value="1"/>
</dbReference>
<feature type="non-terminal residue" evidence="1">
    <location>
        <position position="1"/>
    </location>
</feature>
<reference evidence="1 2" key="1">
    <citation type="submission" date="2017-03" db="EMBL/GenBank/DDBJ databases">
        <title>Genome of the blue death feigning beetle - Asbolus verrucosus.</title>
        <authorList>
            <person name="Rider S.D."/>
        </authorList>
    </citation>
    <scope>NUCLEOTIDE SEQUENCE [LARGE SCALE GENOMIC DNA]</scope>
    <source>
        <strain evidence="1">Butters</strain>
        <tissue evidence="1">Head and leg muscle</tissue>
    </source>
</reference>
<evidence type="ECO:0000313" key="1">
    <source>
        <dbReference type="EMBL" id="RZC35465.1"/>
    </source>
</evidence>
<dbReference type="EMBL" id="QDEB01070471">
    <property type="protein sequence ID" value="RZC35465.1"/>
    <property type="molecule type" value="Genomic_DNA"/>
</dbReference>
<dbReference type="SUPFAM" id="SSF53474">
    <property type="entry name" value="alpha/beta-Hydrolases"/>
    <property type="match status" value="1"/>
</dbReference>
<dbReference type="OrthoDB" id="77878at2759"/>
<gene>
    <name evidence="1" type="ORF">BDFB_013515</name>
</gene>
<dbReference type="Proteomes" id="UP000292052">
    <property type="component" value="Unassembled WGS sequence"/>
</dbReference>